<dbReference type="HOGENOM" id="CLU_801927_0_0_1"/>
<sequence length="346" mass="38585">MKPARRYEHCILTVTLPISEIFLSIFKLTIPFPNQGYHVRPRDGLYFVRLFADAQFYSLPRLISQLFESEIFIQIGGRNFQIPRDVFSSPGDSPNFFSLTFEAFFATPGEVLPGLDRQGLLRPPAIMPPMVLNGRLKCLLNSCICLRVIPFIYGTRNIVQNCYLQPAPAEYRNRDSTARYPADGGPTRQRWLLSIRNCLPWWGLGSLFAPVGSEAGNKPCPTNLGEFSDRSNGTFSEVDSKPSDDVAQSRIATGLVFTSGPSPPLFPSSNSDPLRSHDGQAILKCKRDDSMDNRGEWLVQKGQWKLRLEASDGESGTGRMEIVLVAVKLHVVSGQRARNLSRGFLG</sequence>
<dbReference type="PANTHER" id="PTHR31758">
    <property type="entry name" value="BTB/POZ DOMAIN-CONTAINING PROTEIN YLR108C"/>
    <property type="match status" value="1"/>
</dbReference>
<name>C1HDG0_PARBA</name>
<dbReference type="eggNOG" id="ENOG502QRM9">
    <property type="taxonomic scope" value="Eukaryota"/>
</dbReference>
<dbReference type="KEGG" id="pbl:PAAG_08801"/>
<dbReference type="STRING" id="502779.C1HDG0"/>
<gene>
    <name evidence="2" type="ORF">PAAG_08801</name>
</gene>
<proteinExistence type="predicted"/>
<dbReference type="OrthoDB" id="2414723at2759"/>
<protein>
    <submittedName>
        <fullName evidence="2">Uncharacterized protein</fullName>
    </submittedName>
</protein>
<keyword evidence="3" id="KW-1185">Reference proteome</keyword>
<evidence type="ECO:0000313" key="3">
    <source>
        <dbReference type="Proteomes" id="UP000002059"/>
    </source>
</evidence>
<evidence type="ECO:0000256" key="1">
    <source>
        <dbReference type="SAM" id="MobiDB-lite"/>
    </source>
</evidence>
<reference evidence="2 3" key="1">
    <citation type="journal article" date="2011" name="PLoS Genet.">
        <title>Comparative genomic analysis of human fungal pathogens causing paracoccidioidomycosis.</title>
        <authorList>
            <person name="Desjardins C.A."/>
            <person name="Champion M.D."/>
            <person name="Holder J.W."/>
            <person name="Muszewska A."/>
            <person name="Goldberg J."/>
            <person name="Bailao A.M."/>
            <person name="Brigido M.M."/>
            <person name="Ferreira M.E."/>
            <person name="Garcia A.M."/>
            <person name="Grynberg M."/>
            <person name="Gujja S."/>
            <person name="Heiman D.I."/>
            <person name="Henn M.R."/>
            <person name="Kodira C.D."/>
            <person name="Leon-Narvaez H."/>
            <person name="Longo L.V."/>
            <person name="Ma L.J."/>
            <person name="Malavazi I."/>
            <person name="Matsuo A.L."/>
            <person name="Morais F.V."/>
            <person name="Pereira M."/>
            <person name="Rodriguez-Brito S."/>
            <person name="Sakthikumar S."/>
            <person name="Salem-Izacc S.M."/>
            <person name="Sykes S.M."/>
            <person name="Teixeira M.M."/>
            <person name="Vallejo M.C."/>
            <person name="Walter M.E."/>
            <person name="Yandava C."/>
            <person name="Young S."/>
            <person name="Zeng Q."/>
            <person name="Zucker J."/>
            <person name="Felipe M.S."/>
            <person name="Goldman G.H."/>
            <person name="Haas B.J."/>
            <person name="McEwen J.G."/>
            <person name="Nino-Vega G."/>
            <person name="Puccia R."/>
            <person name="San-Blas G."/>
            <person name="Soares C.M."/>
            <person name="Birren B.W."/>
            <person name="Cuomo C.A."/>
        </authorList>
    </citation>
    <scope>NUCLEOTIDE SEQUENCE [LARGE SCALE GENOMIC DNA]</scope>
    <source>
        <strain evidence="3">ATCC MYA-826 / Pb01</strain>
    </source>
</reference>
<dbReference type="Proteomes" id="UP000002059">
    <property type="component" value="Partially assembled WGS sequence"/>
</dbReference>
<accession>C1HDG0</accession>
<dbReference type="RefSeq" id="XP_015701430.1">
    <property type="nucleotide sequence ID" value="XM_015846633.1"/>
</dbReference>
<dbReference type="GeneID" id="9092500"/>
<dbReference type="AlphaFoldDB" id="C1HDG0"/>
<dbReference type="PANTHER" id="PTHR31758:SF2">
    <property type="entry name" value="BTB_POZ DOMAIN-CONTAINING PROTEIN YLR108C"/>
    <property type="match status" value="1"/>
</dbReference>
<feature type="region of interest" description="Disordered" evidence="1">
    <location>
        <begin position="257"/>
        <end position="277"/>
    </location>
</feature>
<dbReference type="EMBL" id="KN294038">
    <property type="protein sequence ID" value="EEH39531.2"/>
    <property type="molecule type" value="Genomic_DNA"/>
</dbReference>
<evidence type="ECO:0000313" key="2">
    <source>
        <dbReference type="EMBL" id="EEH39531.2"/>
    </source>
</evidence>
<feature type="region of interest" description="Disordered" evidence="1">
    <location>
        <begin position="222"/>
        <end position="245"/>
    </location>
</feature>
<dbReference type="VEuPathDB" id="FungiDB:PAAG_08801"/>
<organism evidence="2 3">
    <name type="scientific">Paracoccidioides lutzii (strain ATCC MYA-826 / Pb01)</name>
    <name type="common">Paracoccidioides brasiliensis</name>
    <dbReference type="NCBI Taxonomy" id="502779"/>
    <lineage>
        <taxon>Eukaryota</taxon>
        <taxon>Fungi</taxon>
        <taxon>Dikarya</taxon>
        <taxon>Ascomycota</taxon>
        <taxon>Pezizomycotina</taxon>
        <taxon>Eurotiomycetes</taxon>
        <taxon>Eurotiomycetidae</taxon>
        <taxon>Onygenales</taxon>
        <taxon>Ajellomycetaceae</taxon>
        <taxon>Paracoccidioides</taxon>
    </lineage>
</organism>